<dbReference type="PROSITE" id="PS50893">
    <property type="entry name" value="ABC_TRANSPORTER_2"/>
    <property type="match status" value="1"/>
</dbReference>
<dbReference type="EMBL" id="JAGTPG010000001">
    <property type="protein sequence ID" value="MBR8638899.1"/>
    <property type="molecule type" value="Genomic_DNA"/>
</dbReference>
<organism evidence="7 8">
    <name type="scientific">Streptomyces tuirus</name>
    <dbReference type="NCBI Taxonomy" id="68278"/>
    <lineage>
        <taxon>Bacteria</taxon>
        <taxon>Bacillati</taxon>
        <taxon>Actinomycetota</taxon>
        <taxon>Actinomycetes</taxon>
        <taxon>Kitasatosporales</taxon>
        <taxon>Streptomycetaceae</taxon>
        <taxon>Streptomyces</taxon>
    </lineage>
</organism>
<sequence length="601" mass="65265">MLEIDALTVGYSGRGGPGGPVLTDVSLRVERGEILALVGESGCGKSTLARTAVGLLKPDRGVVRVAGADVHRTRGRAARDVRRRCQMVFQDAGLSLSPRMSVHEAIREPLRIHNVGSRAEQKARVEYLLHTVGLGPELADRRPGQLSGGQRQRVAIARALALEPDVLICDEPVTALDVSIQAGVLNLLSELRDRLGLACLFIAHDLAVVQRLADRIAVMYGGRVVEQAASATFAVAPLHPYTRTLLAAAPALNSPHRRRPVEESAAIRPLPSPAAQDGCSFRARCPDRVAACETRPPLIPLAAPQPRPAAHASHYVACHLPGSGRPSPDHHGNPEKTMTDTAERTDTWTDLLTRWDRQQDLYIEQRERRFDVMFDFLGELAPGPAPTVLDLACGPGAISDRLLRRYPEGRAVAVDVDPVLLTIGQGACGDHGGRLRWVRTDLRTPDWVTALDEDGKPGTFDAVLSSTALHWLGPPQLVAVYRAAATLLKPGGVLINADYLPAGPRNKRIRGACAAVNARRQSTALARGAEDWETWWKNAESVSALREAVDTRRQIWPEGSKDEWASPGVDYHEAALREAGFAEVDVVWQDLEERVLIALMP</sequence>
<dbReference type="AlphaFoldDB" id="A0A941FAA0"/>
<reference evidence="7 8" key="1">
    <citation type="submission" date="2021-04" db="EMBL/GenBank/DDBJ databases">
        <title>Characterization of the biosynthetic gene cluster of new lipopeptides with antitumor activity in the genome of the marine Streptomyces PHM034.</title>
        <authorList>
            <person name="Ceniceros A."/>
            <person name="Canedo L."/>
            <person name="Mendez C."/>
            <person name="Olano C."/>
            <person name="Schleissner C."/>
            <person name="Cuevas C."/>
            <person name="De La Calle F."/>
            <person name="Salas J.A."/>
        </authorList>
    </citation>
    <scope>NUCLEOTIDE SEQUENCE [LARGE SCALE GENOMIC DNA]</scope>
    <source>
        <strain evidence="7 8">PHM034</strain>
    </source>
</reference>
<keyword evidence="3" id="KW-0547">Nucleotide-binding</keyword>
<dbReference type="SUPFAM" id="SSF52540">
    <property type="entry name" value="P-loop containing nucleoside triphosphate hydrolases"/>
    <property type="match status" value="1"/>
</dbReference>
<dbReference type="InterPro" id="IPR003439">
    <property type="entry name" value="ABC_transporter-like_ATP-bd"/>
</dbReference>
<evidence type="ECO:0000256" key="2">
    <source>
        <dbReference type="ARBA" id="ARBA00022448"/>
    </source>
</evidence>
<dbReference type="InterPro" id="IPR027417">
    <property type="entry name" value="P-loop_NTPase"/>
</dbReference>
<evidence type="ECO:0000256" key="1">
    <source>
        <dbReference type="ARBA" id="ARBA00005417"/>
    </source>
</evidence>
<proteinExistence type="inferred from homology"/>
<dbReference type="InterPro" id="IPR041698">
    <property type="entry name" value="Methyltransf_25"/>
</dbReference>
<dbReference type="InterPro" id="IPR013563">
    <property type="entry name" value="Oligopep_ABC_C"/>
</dbReference>
<dbReference type="PANTHER" id="PTHR43776:SF7">
    <property type="entry name" value="D,D-DIPEPTIDE TRANSPORT ATP-BINDING PROTEIN DDPF-RELATED"/>
    <property type="match status" value="1"/>
</dbReference>
<dbReference type="Pfam" id="PF00005">
    <property type="entry name" value="ABC_tran"/>
    <property type="match status" value="1"/>
</dbReference>
<gene>
    <name evidence="7" type="ORF">KEF29_05130</name>
</gene>
<feature type="domain" description="ABC transporter" evidence="6">
    <location>
        <begin position="4"/>
        <end position="246"/>
    </location>
</feature>
<dbReference type="NCBIfam" id="TIGR01727">
    <property type="entry name" value="oligo_HPY"/>
    <property type="match status" value="1"/>
</dbReference>
<keyword evidence="8" id="KW-1185">Reference proteome</keyword>
<dbReference type="GO" id="GO:0055085">
    <property type="term" value="P:transmembrane transport"/>
    <property type="evidence" value="ECO:0007669"/>
    <property type="project" value="UniProtKB-ARBA"/>
</dbReference>
<dbReference type="PANTHER" id="PTHR43776">
    <property type="entry name" value="TRANSPORT ATP-BINDING PROTEIN"/>
    <property type="match status" value="1"/>
</dbReference>
<evidence type="ECO:0000256" key="3">
    <source>
        <dbReference type="ARBA" id="ARBA00022741"/>
    </source>
</evidence>
<dbReference type="GO" id="GO:0016887">
    <property type="term" value="F:ATP hydrolysis activity"/>
    <property type="evidence" value="ECO:0007669"/>
    <property type="project" value="InterPro"/>
</dbReference>
<evidence type="ECO:0000259" key="6">
    <source>
        <dbReference type="PROSITE" id="PS50893"/>
    </source>
</evidence>
<dbReference type="InterPro" id="IPR017871">
    <property type="entry name" value="ABC_transporter-like_CS"/>
</dbReference>
<feature type="compositionally biased region" description="Basic and acidic residues" evidence="5">
    <location>
        <begin position="327"/>
        <end position="342"/>
    </location>
</feature>
<dbReference type="GO" id="GO:0015833">
    <property type="term" value="P:peptide transport"/>
    <property type="evidence" value="ECO:0007669"/>
    <property type="project" value="InterPro"/>
</dbReference>
<dbReference type="CDD" id="cd02440">
    <property type="entry name" value="AdoMet_MTases"/>
    <property type="match status" value="1"/>
</dbReference>
<keyword evidence="2" id="KW-0813">Transport</keyword>
<protein>
    <submittedName>
        <fullName evidence="7">ATP-binding cassette domain-containing protein</fullName>
    </submittedName>
</protein>
<evidence type="ECO:0000256" key="4">
    <source>
        <dbReference type="ARBA" id="ARBA00022840"/>
    </source>
</evidence>
<comment type="similarity">
    <text evidence="1">Belongs to the ABC transporter superfamily.</text>
</comment>
<evidence type="ECO:0000256" key="5">
    <source>
        <dbReference type="SAM" id="MobiDB-lite"/>
    </source>
</evidence>
<dbReference type="SMART" id="SM00382">
    <property type="entry name" value="AAA"/>
    <property type="match status" value="1"/>
</dbReference>
<dbReference type="InterPro" id="IPR050319">
    <property type="entry name" value="ABC_transp_ATP-bind"/>
</dbReference>
<dbReference type="InterPro" id="IPR029063">
    <property type="entry name" value="SAM-dependent_MTases_sf"/>
</dbReference>
<accession>A0A941FAA0</accession>
<dbReference type="CDD" id="cd03257">
    <property type="entry name" value="ABC_NikE_OppD_transporters"/>
    <property type="match status" value="1"/>
</dbReference>
<dbReference type="PROSITE" id="PS00211">
    <property type="entry name" value="ABC_TRANSPORTER_1"/>
    <property type="match status" value="1"/>
</dbReference>
<dbReference type="Gene3D" id="3.40.50.300">
    <property type="entry name" value="P-loop containing nucleotide triphosphate hydrolases"/>
    <property type="match status" value="1"/>
</dbReference>
<dbReference type="Pfam" id="PF08352">
    <property type="entry name" value="oligo_HPY"/>
    <property type="match status" value="1"/>
</dbReference>
<dbReference type="Proteomes" id="UP000682308">
    <property type="component" value="Unassembled WGS sequence"/>
</dbReference>
<dbReference type="Pfam" id="PF13649">
    <property type="entry name" value="Methyltransf_25"/>
    <property type="match status" value="1"/>
</dbReference>
<dbReference type="Gene3D" id="3.40.50.150">
    <property type="entry name" value="Vaccinia Virus protein VP39"/>
    <property type="match status" value="1"/>
</dbReference>
<dbReference type="SUPFAM" id="SSF53335">
    <property type="entry name" value="S-adenosyl-L-methionine-dependent methyltransferases"/>
    <property type="match status" value="1"/>
</dbReference>
<comment type="caution">
    <text evidence="7">The sequence shown here is derived from an EMBL/GenBank/DDBJ whole genome shotgun (WGS) entry which is preliminary data.</text>
</comment>
<evidence type="ECO:0000313" key="7">
    <source>
        <dbReference type="EMBL" id="MBR8638899.1"/>
    </source>
</evidence>
<dbReference type="GO" id="GO:0008168">
    <property type="term" value="F:methyltransferase activity"/>
    <property type="evidence" value="ECO:0007669"/>
    <property type="project" value="UniProtKB-ARBA"/>
</dbReference>
<feature type="region of interest" description="Disordered" evidence="5">
    <location>
        <begin position="322"/>
        <end position="342"/>
    </location>
</feature>
<dbReference type="FunFam" id="3.40.50.300:FF:000016">
    <property type="entry name" value="Oligopeptide ABC transporter ATP-binding component"/>
    <property type="match status" value="1"/>
</dbReference>
<evidence type="ECO:0000313" key="8">
    <source>
        <dbReference type="Proteomes" id="UP000682308"/>
    </source>
</evidence>
<name>A0A941FAA0_9ACTN</name>
<dbReference type="InterPro" id="IPR003593">
    <property type="entry name" value="AAA+_ATPase"/>
</dbReference>
<dbReference type="GO" id="GO:0005524">
    <property type="term" value="F:ATP binding"/>
    <property type="evidence" value="ECO:0007669"/>
    <property type="project" value="UniProtKB-KW"/>
</dbReference>
<keyword evidence="4 7" id="KW-0067">ATP-binding</keyword>